<reference evidence="1 2" key="1">
    <citation type="submission" date="2015-09" db="EMBL/GenBank/DDBJ databases">
        <title>Genome sequence of the marine flavobacterium Croceitalea dokdonensis DOKDO 023 that contains proton- and sodium-pumping rhodopsins.</title>
        <authorList>
            <person name="Kwon S.-K."/>
            <person name="Lee H.K."/>
            <person name="Kwak M.-J."/>
            <person name="Kim J.F."/>
        </authorList>
    </citation>
    <scope>NUCLEOTIDE SEQUENCE [LARGE SCALE GENOMIC DNA]</scope>
    <source>
        <strain evidence="1 2">DOKDO 023</strain>
    </source>
</reference>
<dbReference type="AlphaFoldDB" id="A0A0P7AYU4"/>
<sequence>MAYPMKKQRCFFYGNFRAKSPNVNNALQKAKKCIKIEVDEVYPDRE</sequence>
<gene>
    <name evidence="1" type="ORF">I595_3165</name>
</gene>
<comment type="caution">
    <text evidence="1">The sequence shown here is derived from an EMBL/GenBank/DDBJ whole genome shotgun (WGS) entry which is preliminary data.</text>
</comment>
<evidence type="ECO:0000313" key="2">
    <source>
        <dbReference type="Proteomes" id="UP000050280"/>
    </source>
</evidence>
<accession>A0A0P7AYU4</accession>
<evidence type="ECO:0000313" key="1">
    <source>
        <dbReference type="EMBL" id="KPM30669.1"/>
    </source>
</evidence>
<dbReference type="STRING" id="1300341.I595_3165"/>
<dbReference type="Proteomes" id="UP000050280">
    <property type="component" value="Unassembled WGS sequence"/>
</dbReference>
<organism evidence="1 2">
    <name type="scientific">Croceitalea dokdonensis DOKDO 023</name>
    <dbReference type="NCBI Taxonomy" id="1300341"/>
    <lineage>
        <taxon>Bacteria</taxon>
        <taxon>Pseudomonadati</taxon>
        <taxon>Bacteroidota</taxon>
        <taxon>Flavobacteriia</taxon>
        <taxon>Flavobacteriales</taxon>
        <taxon>Flavobacteriaceae</taxon>
        <taxon>Croceitalea</taxon>
    </lineage>
</organism>
<dbReference type="EMBL" id="LDJX01000007">
    <property type="protein sequence ID" value="KPM30669.1"/>
    <property type="molecule type" value="Genomic_DNA"/>
</dbReference>
<keyword evidence="2" id="KW-1185">Reference proteome</keyword>
<proteinExistence type="predicted"/>
<protein>
    <submittedName>
        <fullName evidence="1">Uncharacterized protein</fullName>
    </submittedName>
</protein>
<name>A0A0P7AYU4_9FLAO</name>